<dbReference type="GO" id="GO:0016787">
    <property type="term" value="F:hydrolase activity"/>
    <property type="evidence" value="ECO:0007669"/>
    <property type="project" value="UniProtKB-KW"/>
</dbReference>
<dbReference type="PROSITE" id="PS01173">
    <property type="entry name" value="LIPASE_GDXG_HIS"/>
    <property type="match status" value="1"/>
</dbReference>
<dbReference type="Proteomes" id="UP001251857">
    <property type="component" value="Unassembled WGS sequence"/>
</dbReference>
<dbReference type="PANTHER" id="PTHR48081:SF30">
    <property type="entry name" value="ACETYL-HYDROLASE LIPR-RELATED"/>
    <property type="match status" value="1"/>
</dbReference>
<evidence type="ECO:0000259" key="4">
    <source>
        <dbReference type="Pfam" id="PF07859"/>
    </source>
</evidence>
<reference evidence="5 6" key="1">
    <citation type="submission" date="2023-09" db="EMBL/GenBank/DDBJ databases">
        <authorList>
            <person name="Rey-Velasco X."/>
        </authorList>
    </citation>
    <scope>NUCLEOTIDE SEQUENCE [LARGE SCALE GENOMIC DNA]</scope>
    <source>
        <strain evidence="5 6">W335</strain>
    </source>
</reference>
<evidence type="ECO:0000256" key="3">
    <source>
        <dbReference type="PROSITE-ProRule" id="PRU10038"/>
    </source>
</evidence>
<dbReference type="InterPro" id="IPR029058">
    <property type="entry name" value="AB_hydrolase_fold"/>
</dbReference>
<keyword evidence="6" id="KW-1185">Reference proteome</keyword>
<dbReference type="PROSITE" id="PS01174">
    <property type="entry name" value="LIPASE_GDXG_SER"/>
    <property type="match status" value="1"/>
</dbReference>
<feature type="domain" description="Alpha/beta hydrolase fold-3" evidence="4">
    <location>
        <begin position="71"/>
        <end position="272"/>
    </location>
</feature>
<proteinExistence type="inferred from homology"/>
<dbReference type="SUPFAM" id="SSF53474">
    <property type="entry name" value="alpha/beta-Hydrolases"/>
    <property type="match status" value="1"/>
</dbReference>
<keyword evidence="2 5" id="KW-0378">Hydrolase</keyword>
<evidence type="ECO:0000256" key="2">
    <source>
        <dbReference type="ARBA" id="ARBA00022801"/>
    </source>
</evidence>
<sequence>MSRRRPLLRTLVRRTIQPMMSPHVPVGLRRTWMAAMARTNPCPRGVRHSRTRIDCLPLETLAPIEAGPETILYLHGGGYVFGSPATHRALTGHLALATRATVRVPDYRLAPEHPFPAARDDALAAYRWLLDRGIESARILIAGDSAGGGLALSTAMALREANLPQPAGLALISPWADLTGSGRSMITRATVDPMLTTGFAAYAARTYAGDRPLDDPGLSPQFGDFHGLPPMLVHLADDEILVSEGLATVKAARAAGVPVTLTRFPGLWHVFHLHAGLLPEADAALQEIADFARACWQGHAIG</sequence>
<accession>A0ABU3BZ55</accession>
<dbReference type="PANTHER" id="PTHR48081">
    <property type="entry name" value="AB HYDROLASE SUPERFAMILY PROTEIN C4A8.06C"/>
    <property type="match status" value="1"/>
</dbReference>
<comment type="caution">
    <text evidence="5">The sequence shown here is derived from an EMBL/GenBank/DDBJ whole genome shotgun (WGS) entry which is preliminary data.</text>
</comment>
<dbReference type="InterPro" id="IPR013094">
    <property type="entry name" value="AB_hydrolase_3"/>
</dbReference>
<gene>
    <name evidence="5" type="ORF">RM532_06435</name>
</gene>
<dbReference type="InterPro" id="IPR002168">
    <property type="entry name" value="Lipase_GDXG_HIS_AS"/>
</dbReference>
<evidence type="ECO:0000313" key="5">
    <source>
        <dbReference type="EMBL" id="MDT0634590.1"/>
    </source>
</evidence>
<feature type="active site" evidence="3">
    <location>
        <position position="145"/>
    </location>
</feature>
<dbReference type="RefSeq" id="WP_311652383.1">
    <property type="nucleotide sequence ID" value="NZ_JAVRIB010000005.1"/>
</dbReference>
<organism evidence="5 6">
    <name type="scientific">Spectribacter hydrogenoxidans</name>
    <dbReference type="NCBI Taxonomy" id="3075608"/>
    <lineage>
        <taxon>Bacteria</taxon>
        <taxon>Pseudomonadati</taxon>
        <taxon>Pseudomonadota</taxon>
        <taxon>Gammaproteobacteria</taxon>
        <taxon>Salinisphaerales</taxon>
        <taxon>Salinisphaeraceae</taxon>
        <taxon>Spectribacter</taxon>
    </lineage>
</organism>
<evidence type="ECO:0000256" key="1">
    <source>
        <dbReference type="ARBA" id="ARBA00010515"/>
    </source>
</evidence>
<dbReference type="EMBL" id="JAVRIB010000005">
    <property type="protein sequence ID" value="MDT0634590.1"/>
    <property type="molecule type" value="Genomic_DNA"/>
</dbReference>
<dbReference type="InterPro" id="IPR033140">
    <property type="entry name" value="Lipase_GDXG_put_SER_AS"/>
</dbReference>
<dbReference type="Gene3D" id="3.40.50.1820">
    <property type="entry name" value="alpha/beta hydrolase"/>
    <property type="match status" value="1"/>
</dbReference>
<protein>
    <submittedName>
        <fullName evidence="5">Alpha/beta hydrolase</fullName>
    </submittedName>
</protein>
<comment type="similarity">
    <text evidence="1">Belongs to the 'GDXG' lipolytic enzyme family.</text>
</comment>
<name>A0ABU3BZ55_9GAMM</name>
<dbReference type="Pfam" id="PF07859">
    <property type="entry name" value="Abhydrolase_3"/>
    <property type="match status" value="1"/>
</dbReference>
<dbReference type="InterPro" id="IPR050300">
    <property type="entry name" value="GDXG_lipolytic_enzyme"/>
</dbReference>
<evidence type="ECO:0000313" key="6">
    <source>
        <dbReference type="Proteomes" id="UP001251857"/>
    </source>
</evidence>